<dbReference type="Proteomes" id="UP000241769">
    <property type="component" value="Unassembled WGS sequence"/>
</dbReference>
<name>A0A2P6NH93_9EUKA</name>
<reference evidence="1 2" key="1">
    <citation type="journal article" date="2018" name="Genome Biol. Evol.">
        <title>Multiple Roots of Fruiting Body Formation in Amoebozoa.</title>
        <authorList>
            <person name="Hillmann F."/>
            <person name="Forbes G."/>
            <person name="Novohradska S."/>
            <person name="Ferling I."/>
            <person name="Riege K."/>
            <person name="Groth M."/>
            <person name="Westermann M."/>
            <person name="Marz M."/>
            <person name="Spaller T."/>
            <person name="Winckler T."/>
            <person name="Schaap P."/>
            <person name="Glockner G."/>
        </authorList>
    </citation>
    <scope>NUCLEOTIDE SEQUENCE [LARGE SCALE GENOMIC DNA]</scope>
    <source>
        <strain evidence="1 2">Jena</strain>
    </source>
</reference>
<proteinExistence type="predicted"/>
<evidence type="ECO:0000313" key="1">
    <source>
        <dbReference type="EMBL" id="PRP83336.1"/>
    </source>
</evidence>
<keyword evidence="2" id="KW-1185">Reference proteome</keyword>
<gene>
    <name evidence="1" type="ORF">PROFUN_09317</name>
</gene>
<organism evidence="1 2">
    <name type="scientific">Planoprotostelium fungivorum</name>
    <dbReference type="NCBI Taxonomy" id="1890364"/>
    <lineage>
        <taxon>Eukaryota</taxon>
        <taxon>Amoebozoa</taxon>
        <taxon>Evosea</taxon>
        <taxon>Variosea</taxon>
        <taxon>Cavosteliida</taxon>
        <taxon>Cavosteliaceae</taxon>
        <taxon>Planoprotostelium</taxon>
    </lineage>
</organism>
<evidence type="ECO:0000313" key="2">
    <source>
        <dbReference type="Proteomes" id="UP000241769"/>
    </source>
</evidence>
<protein>
    <submittedName>
        <fullName evidence="1">Uncharacterized protein</fullName>
    </submittedName>
</protein>
<accession>A0A2P6NH93</accession>
<comment type="caution">
    <text evidence="1">The sequence shown here is derived from an EMBL/GenBank/DDBJ whole genome shotgun (WGS) entry which is preliminary data.</text>
</comment>
<dbReference type="InParanoid" id="A0A2P6NH93"/>
<dbReference type="AlphaFoldDB" id="A0A2P6NH93"/>
<dbReference type="EMBL" id="MDYQ01000084">
    <property type="protein sequence ID" value="PRP83336.1"/>
    <property type="molecule type" value="Genomic_DNA"/>
</dbReference>
<sequence>MIGKILTFPIRHWILTPVVAGAAYLYYTSEVNQVKEIDGHKVKITKEANSFESHTKVK</sequence>